<accession>A0ABQ6H5H6</accession>
<dbReference type="InterPro" id="IPR010679">
    <property type="entry name" value="DUF1254"/>
</dbReference>
<comment type="caution">
    <text evidence="4">The sequence shown here is derived from an EMBL/GenBank/DDBJ whole genome shotgun (WGS) entry which is preliminary data.</text>
</comment>
<name>A0ABQ6H5H6_9GAMM</name>
<dbReference type="Proteomes" id="UP001157133">
    <property type="component" value="Unassembled WGS sequence"/>
</dbReference>
<reference evidence="4 5" key="1">
    <citation type="submission" date="2023-03" db="EMBL/GenBank/DDBJ databases">
        <title>Draft genome sequence of Thalassotalea eurytherma JCM 18482T.</title>
        <authorList>
            <person name="Sawabe T."/>
        </authorList>
    </citation>
    <scope>NUCLEOTIDE SEQUENCE [LARGE SCALE GENOMIC DNA]</scope>
    <source>
        <strain evidence="4 5">JCM 18482</strain>
    </source>
</reference>
<sequence>MKNLASVVLFTLSTLLVGCNLSSNENTQTRSNEVDAAAVKLVTQAYLYSYPSMTMDYTHKVSANVEVSNSLAKAPINQWGSMHQFPKAGFTSVVRPNLDTFYSVIYADLSDGPLYIEIPATERYYLIPILNAHGDVIKSLGSRTTGQEALKIALLGPNFDGQVDSDLTVIRSTTSLNWLLGRVSAKNNEDGKLVVSEFQSKLVAKPLSERNNLQYRNPKGTINQQYVGVTPMDVVDDMDIVQYLNESMTLLVNNPGYADDAPLLTKLQQVGFKAGGSFDLNQFNEATQAAIQQVPQNVAGAFAKMTANPPTKNLQNGWNVITSGLGEYGTEYFLRAYVTKVGYGANQAVDAIYPNAAVDTDGQKFNGSYKYVLHFPADKIPPVNGFWSLTMYDTKGFLVDNVIDRYNLSSMKDLTYNEDGSLDLLVQFERPENNESNWLPSPPAGENFELTFRMYYPKDTVLNRTYILPGVKRVK</sequence>
<evidence type="ECO:0000259" key="3">
    <source>
        <dbReference type="Pfam" id="PF06863"/>
    </source>
</evidence>
<dbReference type="Gene3D" id="2.60.120.600">
    <property type="entry name" value="Domain of unknown function DUF1214, C-terminal domain"/>
    <property type="match status" value="1"/>
</dbReference>
<evidence type="ECO:0000259" key="2">
    <source>
        <dbReference type="Pfam" id="PF06742"/>
    </source>
</evidence>
<feature type="chain" id="PRO_5045670223" description="DUF1254 domain-containing protein" evidence="1">
    <location>
        <begin position="19"/>
        <end position="475"/>
    </location>
</feature>
<evidence type="ECO:0008006" key="6">
    <source>
        <dbReference type="Google" id="ProtNLM"/>
    </source>
</evidence>
<dbReference type="PANTHER" id="PTHR36509">
    <property type="entry name" value="BLL3101 PROTEIN"/>
    <property type="match status" value="1"/>
</dbReference>
<dbReference type="EMBL" id="BSSU01000009">
    <property type="protein sequence ID" value="GLX82415.1"/>
    <property type="molecule type" value="Genomic_DNA"/>
</dbReference>
<organism evidence="4 5">
    <name type="scientific">Thalassotalea eurytherma</name>
    <dbReference type="NCBI Taxonomy" id="1144278"/>
    <lineage>
        <taxon>Bacteria</taxon>
        <taxon>Pseudomonadati</taxon>
        <taxon>Pseudomonadota</taxon>
        <taxon>Gammaproteobacteria</taxon>
        <taxon>Alteromonadales</taxon>
        <taxon>Colwelliaceae</taxon>
        <taxon>Thalassotalea</taxon>
    </lineage>
</organism>
<feature type="domain" description="DUF1214" evidence="2">
    <location>
        <begin position="351"/>
        <end position="458"/>
    </location>
</feature>
<feature type="signal peptide" evidence="1">
    <location>
        <begin position="1"/>
        <end position="18"/>
    </location>
</feature>
<keyword evidence="1" id="KW-0732">Signal</keyword>
<dbReference type="Pfam" id="PF06742">
    <property type="entry name" value="DUF1214"/>
    <property type="match status" value="1"/>
</dbReference>
<evidence type="ECO:0000313" key="5">
    <source>
        <dbReference type="Proteomes" id="UP001157133"/>
    </source>
</evidence>
<evidence type="ECO:0000256" key="1">
    <source>
        <dbReference type="SAM" id="SignalP"/>
    </source>
</evidence>
<keyword evidence="5" id="KW-1185">Reference proteome</keyword>
<dbReference type="InterPro" id="IPR037049">
    <property type="entry name" value="DUF1214_C_sf"/>
</dbReference>
<evidence type="ECO:0000313" key="4">
    <source>
        <dbReference type="EMBL" id="GLX82415.1"/>
    </source>
</evidence>
<gene>
    <name evidence="4" type="ORF">theurythT_18670</name>
</gene>
<dbReference type="Pfam" id="PF06863">
    <property type="entry name" value="DUF1254"/>
    <property type="match status" value="1"/>
</dbReference>
<dbReference type="PANTHER" id="PTHR36509:SF2">
    <property type="entry name" value="BLL3101 PROTEIN"/>
    <property type="match status" value="1"/>
</dbReference>
<dbReference type="Gene3D" id="2.60.40.1610">
    <property type="entry name" value="Domain of unknown function DUF1254"/>
    <property type="match status" value="1"/>
</dbReference>
<dbReference type="InterPro" id="IPR010621">
    <property type="entry name" value="DUF1214"/>
</dbReference>
<dbReference type="RefSeq" id="WP_284207785.1">
    <property type="nucleotide sequence ID" value="NZ_BSSU01000009.1"/>
</dbReference>
<dbReference type="PROSITE" id="PS51257">
    <property type="entry name" value="PROKAR_LIPOPROTEIN"/>
    <property type="match status" value="1"/>
</dbReference>
<dbReference type="SUPFAM" id="SSF160935">
    <property type="entry name" value="VPA0735-like"/>
    <property type="match status" value="1"/>
</dbReference>
<feature type="domain" description="DUF1254" evidence="3">
    <location>
        <begin position="76"/>
        <end position="205"/>
    </location>
</feature>
<protein>
    <recommendedName>
        <fullName evidence="6">DUF1254 domain-containing protein</fullName>
    </recommendedName>
</protein>
<proteinExistence type="predicted"/>
<dbReference type="InterPro" id="IPR037050">
    <property type="entry name" value="DUF1254_sf"/>
</dbReference>